<dbReference type="GO" id="GO:0005789">
    <property type="term" value="C:endoplasmic reticulum membrane"/>
    <property type="evidence" value="ECO:0007669"/>
    <property type="project" value="TreeGrafter"/>
</dbReference>
<dbReference type="GO" id="GO:0031201">
    <property type="term" value="C:SNARE complex"/>
    <property type="evidence" value="ECO:0007669"/>
    <property type="project" value="TreeGrafter"/>
</dbReference>
<keyword evidence="4 12" id="KW-1133">Transmembrane helix</keyword>
<keyword evidence="11" id="KW-0175">Coiled coil</keyword>
<evidence type="ECO:0000256" key="3">
    <source>
        <dbReference type="ARBA" id="ARBA00022927"/>
    </source>
</evidence>
<evidence type="ECO:0000256" key="7">
    <source>
        <dbReference type="ARBA" id="ARBA00037078"/>
    </source>
</evidence>
<feature type="transmembrane region" description="Helical" evidence="12">
    <location>
        <begin position="208"/>
        <end position="228"/>
    </location>
</feature>
<dbReference type="Proteomes" id="UP001497525">
    <property type="component" value="Unassembled WGS sequence"/>
</dbReference>
<dbReference type="PIRSF" id="PIRSF028865">
    <property type="entry name" value="Membrin-2"/>
    <property type="match status" value="1"/>
</dbReference>
<dbReference type="GO" id="GO:0031902">
    <property type="term" value="C:late endosome membrane"/>
    <property type="evidence" value="ECO:0007669"/>
    <property type="project" value="TreeGrafter"/>
</dbReference>
<keyword evidence="5" id="KW-0333">Golgi apparatus</keyword>
<dbReference type="InterPro" id="IPR027027">
    <property type="entry name" value="GOSR2/Membrin/Bos1"/>
</dbReference>
<evidence type="ECO:0000256" key="12">
    <source>
        <dbReference type="SAM" id="Phobius"/>
    </source>
</evidence>
<dbReference type="CDD" id="cd15863">
    <property type="entry name" value="SNARE_GS27"/>
    <property type="match status" value="1"/>
</dbReference>
<keyword evidence="3 10" id="KW-0653">Protein transport</keyword>
<evidence type="ECO:0000256" key="9">
    <source>
        <dbReference type="ARBA" id="ARBA00038172"/>
    </source>
</evidence>
<evidence type="ECO:0000256" key="8">
    <source>
        <dbReference type="ARBA" id="ARBA00037862"/>
    </source>
</evidence>
<dbReference type="AlphaFoldDB" id="A0AAV2TQ39"/>
<evidence type="ECO:0000313" key="14">
    <source>
        <dbReference type="Proteomes" id="UP001497525"/>
    </source>
</evidence>
<evidence type="ECO:0000256" key="6">
    <source>
        <dbReference type="ARBA" id="ARBA00023136"/>
    </source>
</evidence>
<feature type="coiled-coil region" evidence="11">
    <location>
        <begin position="80"/>
        <end position="117"/>
    </location>
</feature>
<keyword evidence="6 10" id="KW-0472">Membrane</keyword>
<gene>
    <name evidence="13" type="ORF">CDAUBV1_LOCUS13330</name>
</gene>
<evidence type="ECO:0000256" key="2">
    <source>
        <dbReference type="ARBA" id="ARBA00022692"/>
    </source>
</evidence>
<proteinExistence type="inferred from homology"/>
<comment type="function">
    <text evidence="7 10">Involved in transport of proteins from the cis/medial-Golgi to the trans-Golgi network.</text>
</comment>
<dbReference type="GO" id="GO:0006906">
    <property type="term" value="P:vesicle fusion"/>
    <property type="evidence" value="ECO:0007669"/>
    <property type="project" value="TreeGrafter"/>
</dbReference>
<evidence type="ECO:0000256" key="4">
    <source>
        <dbReference type="ARBA" id="ARBA00022989"/>
    </source>
</evidence>
<dbReference type="GO" id="GO:0000149">
    <property type="term" value="F:SNARE binding"/>
    <property type="evidence" value="ECO:0007669"/>
    <property type="project" value="TreeGrafter"/>
</dbReference>
<dbReference type="GO" id="GO:0005484">
    <property type="term" value="F:SNAP receptor activity"/>
    <property type="evidence" value="ECO:0007669"/>
    <property type="project" value="InterPro"/>
</dbReference>
<protein>
    <recommendedName>
        <fullName evidence="15">Golgi SNAP receptor complex member 2</fullName>
    </recommendedName>
</protein>
<dbReference type="PANTHER" id="PTHR21230:SF1">
    <property type="entry name" value="GOLGI SNAP RECEPTOR COMPLEX MEMBER 2"/>
    <property type="match status" value="1"/>
</dbReference>
<organism evidence="13 14">
    <name type="scientific">Calicophoron daubneyi</name>
    <name type="common">Rumen fluke</name>
    <name type="synonym">Paramphistomum daubneyi</name>
    <dbReference type="NCBI Taxonomy" id="300641"/>
    <lineage>
        <taxon>Eukaryota</taxon>
        <taxon>Metazoa</taxon>
        <taxon>Spiralia</taxon>
        <taxon>Lophotrochozoa</taxon>
        <taxon>Platyhelminthes</taxon>
        <taxon>Trematoda</taxon>
        <taxon>Digenea</taxon>
        <taxon>Plagiorchiida</taxon>
        <taxon>Pronocephalata</taxon>
        <taxon>Paramphistomoidea</taxon>
        <taxon>Paramphistomidae</taxon>
        <taxon>Calicophoron</taxon>
    </lineage>
</organism>
<dbReference type="GO" id="GO:0005794">
    <property type="term" value="C:Golgi apparatus"/>
    <property type="evidence" value="ECO:0007669"/>
    <property type="project" value="UniProtKB-SubCell"/>
</dbReference>
<accession>A0AAV2TQ39</accession>
<name>A0AAV2TQ39_CALDB</name>
<comment type="subcellular location">
    <subcellularLocation>
        <location evidence="8">Golgi apparatus</location>
        <location evidence="8">cis-Golgi network membrane</location>
        <topology evidence="8">Single-pass type IV membrane protein</topology>
    </subcellularLocation>
</comment>
<comment type="similarity">
    <text evidence="9 10">Belongs to the GOSR2 family.</text>
</comment>
<evidence type="ECO:0000256" key="11">
    <source>
        <dbReference type="SAM" id="Coils"/>
    </source>
</evidence>
<evidence type="ECO:0000313" key="13">
    <source>
        <dbReference type="EMBL" id="CAL5138498.1"/>
    </source>
</evidence>
<evidence type="ECO:0008006" key="15">
    <source>
        <dbReference type="Google" id="ProtNLM"/>
    </source>
</evidence>
<dbReference type="GO" id="GO:0015031">
    <property type="term" value="P:protein transport"/>
    <property type="evidence" value="ECO:0007669"/>
    <property type="project" value="UniProtKB-KW"/>
</dbReference>
<dbReference type="Pfam" id="PF12352">
    <property type="entry name" value="V-SNARE_C"/>
    <property type="match status" value="1"/>
</dbReference>
<evidence type="ECO:0000256" key="1">
    <source>
        <dbReference type="ARBA" id="ARBA00022448"/>
    </source>
</evidence>
<keyword evidence="1 10" id="KW-0813">Transport</keyword>
<keyword evidence="2 12" id="KW-0812">Transmembrane</keyword>
<dbReference type="EMBL" id="CAXLJL010000490">
    <property type="protein sequence ID" value="CAL5138498.1"/>
    <property type="molecule type" value="Genomic_DNA"/>
</dbReference>
<evidence type="ECO:0000256" key="10">
    <source>
        <dbReference type="PIRNR" id="PIRNR028865"/>
    </source>
</evidence>
<comment type="caution">
    <text evidence="13">The sequence shown here is derived from an EMBL/GenBank/DDBJ whole genome shotgun (WGS) entry which is preliminary data.</text>
</comment>
<sequence>MIFDDLAIQTKALLHSVPGNLAELEQRITRATALEQSAEINKLNKEIASNLQTVVSNCDRLSNLLSVEPISKRSQMRLTLDQMRHECKHYQASLSVAERKQADKERQIRERADLLAQDFTTNAALRNSGSNSAVVKMEADMEHYSRLSFVSRRMDDMLASGSASLAALKEQGMTMKGAHRRVLDLLNTLGLSNTVMRLIERRTHQDKVIFWLLVVVTLLSMWGIWRFFH</sequence>
<evidence type="ECO:0000256" key="5">
    <source>
        <dbReference type="ARBA" id="ARBA00023034"/>
    </source>
</evidence>
<reference evidence="13" key="1">
    <citation type="submission" date="2024-06" db="EMBL/GenBank/DDBJ databases">
        <authorList>
            <person name="Liu X."/>
            <person name="Lenzi L."/>
            <person name="Haldenby T S."/>
            <person name="Uol C."/>
        </authorList>
    </citation>
    <scope>NUCLEOTIDE SEQUENCE</scope>
</reference>
<dbReference type="PANTHER" id="PTHR21230">
    <property type="entry name" value="VESICLE TRANSPORT V-SNARE PROTEIN VTI1-RELATED"/>
    <property type="match status" value="1"/>
</dbReference>
<dbReference type="GO" id="GO:0012507">
    <property type="term" value="C:ER to Golgi transport vesicle membrane"/>
    <property type="evidence" value="ECO:0007669"/>
    <property type="project" value="TreeGrafter"/>
</dbReference>